<dbReference type="RefSeq" id="XP_022485770.1">
    <property type="nucleotide sequence ID" value="XM_022634298.1"/>
</dbReference>
<dbReference type="Proteomes" id="UP000177622">
    <property type="component" value="Unassembled WGS sequence"/>
</dbReference>
<evidence type="ECO:0000313" key="3">
    <source>
        <dbReference type="Proteomes" id="UP000177622"/>
    </source>
</evidence>
<comment type="caution">
    <text evidence="2">The sequence shown here is derived from an EMBL/GenBank/DDBJ whole genome shotgun (WGS) entry which is preliminary data.</text>
</comment>
<organism evidence="2 3">
    <name type="scientific">Penicillium arizonense</name>
    <dbReference type="NCBI Taxonomy" id="1835702"/>
    <lineage>
        <taxon>Eukaryota</taxon>
        <taxon>Fungi</taxon>
        <taxon>Dikarya</taxon>
        <taxon>Ascomycota</taxon>
        <taxon>Pezizomycotina</taxon>
        <taxon>Eurotiomycetes</taxon>
        <taxon>Eurotiomycetidae</taxon>
        <taxon>Eurotiales</taxon>
        <taxon>Aspergillaceae</taxon>
        <taxon>Penicillium</taxon>
    </lineage>
</organism>
<dbReference type="AlphaFoldDB" id="A0A1F5LAV0"/>
<accession>A0A1F5LAV0</accession>
<feature type="region of interest" description="Disordered" evidence="1">
    <location>
        <begin position="151"/>
        <end position="173"/>
    </location>
</feature>
<name>A0A1F5LAV0_PENAI</name>
<gene>
    <name evidence="2" type="ORF">PENARI_c017G03964</name>
</gene>
<dbReference type="GeneID" id="34579032"/>
<keyword evidence="3" id="KW-1185">Reference proteome</keyword>
<evidence type="ECO:0000256" key="1">
    <source>
        <dbReference type="SAM" id="MobiDB-lite"/>
    </source>
</evidence>
<protein>
    <submittedName>
        <fullName evidence="2">Uncharacterized protein</fullName>
    </submittedName>
</protein>
<reference evidence="2 3" key="1">
    <citation type="journal article" date="2016" name="Sci. Rep.">
        <title>Penicillium arizonense, a new, genome sequenced fungal species, reveals a high chemical diversity in secreted metabolites.</title>
        <authorList>
            <person name="Grijseels S."/>
            <person name="Nielsen J.C."/>
            <person name="Randelovic M."/>
            <person name="Nielsen J."/>
            <person name="Nielsen K.F."/>
            <person name="Workman M."/>
            <person name="Frisvad J.C."/>
        </authorList>
    </citation>
    <scope>NUCLEOTIDE SEQUENCE [LARGE SCALE GENOMIC DNA]</scope>
    <source>
        <strain evidence="2 3">CBS 141311</strain>
    </source>
</reference>
<dbReference type="EMBL" id="LXJU01000017">
    <property type="protein sequence ID" value="OGE50322.1"/>
    <property type="molecule type" value="Genomic_DNA"/>
</dbReference>
<sequence>MTLLYVGLQDSYPKCGQEWDEDNSSGLVNSLGKILEEIGQLDKRQIAEECVRAADALLLDKKHLAALCTVGIGLECFVDRVYVSEAVQDWSISASESTVTGAMQPAPFLPPQSPYDLSLSTHDASSTLGDSQQWINYLNLLDNTDSSLADSPLLTNTPSESASPFTEPNLSSDPNSCIKSFTNAQLKAFVTLSVKT</sequence>
<dbReference type="OrthoDB" id="4351630at2759"/>
<proteinExistence type="predicted"/>
<evidence type="ECO:0000313" key="2">
    <source>
        <dbReference type="EMBL" id="OGE50322.1"/>
    </source>
</evidence>